<dbReference type="PANTHER" id="PTHR32089:SF120">
    <property type="entry name" value="METHYL-ACCEPTING CHEMOTAXIS PROTEIN TLPQ"/>
    <property type="match status" value="1"/>
</dbReference>
<name>A0ABT9GT04_9GAMM</name>
<evidence type="ECO:0000259" key="7">
    <source>
        <dbReference type="PROSITE" id="PS50885"/>
    </source>
</evidence>
<accession>A0ABT9GT04</accession>
<dbReference type="InterPro" id="IPR024478">
    <property type="entry name" value="HlyB_4HB_MCP"/>
</dbReference>
<dbReference type="SMART" id="SM00283">
    <property type="entry name" value="MA"/>
    <property type="match status" value="1"/>
</dbReference>
<evidence type="ECO:0000256" key="3">
    <source>
        <dbReference type="ARBA" id="ARBA00029447"/>
    </source>
</evidence>
<dbReference type="InterPro" id="IPR003660">
    <property type="entry name" value="HAMP_dom"/>
</dbReference>
<sequence>MIRSIKLGLRSALAFGLVAALTLLLGINAIMQMERVEGYTEQLVAVDFQAANEAGNLRRDLMALVIQSHRIRTAEDAAELRDLIAEAETLTQHYQRDSQRLASLLPDNQAQGALRTADQQFERYQNSFQQLVQHVQAGRAAEARQLQTDGLREQADDLMAAIDTLVDRILANAAATEHEVERVSDQAQLLLGLGLVIVLLLSGLFAWLYTRSVTAPMQQAVQLAETIAQNDLTQSFEVEGKDEPAAMLQALLNMQQSLKENLRHIAQSASQLAATSEELSVVTEQSTANLHTQSSELEQAATAVNELTAAIDNVAQSAAETSQESDAAEVASKQGQQKVQQTMQTLNTLVSGIENSLSGVESLASRVQDIGSLLDVIRAIAEQTNLLALNAAIEAARAGESGRGFAVVADEVRALAHRTQDSTKQIEAMIDAVQQETNSTVTAITQSNEYATSTMQAASETEEAIQQVTEVIDNINQQNAAIAAAVEQQSMVSKEVDSNLTTIQDLSTQTAAGANETSASSQELARVAEELNGLVANFKVA</sequence>
<feature type="transmembrane region" description="Helical" evidence="5">
    <location>
        <begin position="189"/>
        <end position="209"/>
    </location>
</feature>
<protein>
    <submittedName>
        <fullName evidence="8">Methyl-accepting chemotaxis protein</fullName>
    </submittedName>
</protein>
<dbReference type="InterPro" id="IPR004089">
    <property type="entry name" value="MCPsignal_dom"/>
</dbReference>
<keyword evidence="5" id="KW-0472">Membrane</keyword>
<gene>
    <name evidence="8" type="ORF">Q3O59_13850</name>
</gene>
<dbReference type="SUPFAM" id="SSF58104">
    <property type="entry name" value="Methyl-accepting chemotaxis protein (MCP) signaling domain"/>
    <property type="match status" value="1"/>
</dbReference>
<keyword evidence="5" id="KW-1133">Transmembrane helix</keyword>
<keyword evidence="9" id="KW-1185">Reference proteome</keyword>
<evidence type="ECO:0000313" key="8">
    <source>
        <dbReference type="EMBL" id="MDP4530107.1"/>
    </source>
</evidence>
<comment type="similarity">
    <text evidence="3">Belongs to the methyl-accepting chemotaxis (MCP) protein family.</text>
</comment>
<dbReference type="EMBL" id="JAUZVY010000006">
    <property type="protein sequence ID" value="MDP4530107.1"/>
    <property type="molecule type" value="Genomic_DNA"/>
</dbReference>
<evidence type="ECO:0000256" key="4">
    <source>
        <dbReference type="PROSITE-ProRule" id="PRU00284"/>
    </source>
</evidence>
<evidence type="ECO:0000256" key="1">
    <source>
        <dbReference type="ARBA" id="ARBA00004370"/>
    </source>
</evidence>
<feature type="domain" description="Methyl-accepting transducer" evidence="6">
    <location>
        <begin position="268"/>
        <end position="504"/>
    </location>
</feature>
<dbReference type="Pfam" id="PF00672">
    <property type="entry name" value="HAMP"/>
    <property type="match status" value="1"/>
</dbReference>
<keyword evidence="5" id="KW-0812">Transmembrane</keyword>
<dbReference type="Pfam" id="PF00015">
    <property type="entry name" value="MCPsignal"/>
    <property type="match status" value="1"/>
</dbReference>
<evidence type="ECO:0000256" key="2">
    <source>
        <dbReference type="ARBA" id="ARBA00023224"/>
    </source>
</evidence>
<evidence type="ECO:0000256" key="5">
    <source>
        <dbReference type="SAM" id="Phobius"/>
    </source>
</evidence>
<dbReference type="PROSITE" id="PS50111">
    <property type="entry name" value="CHEMOTAXIS_TRANSDUC_2"/>
    <property type="match status" value="1"/>
</dbReference>
<dbReference type="PROSITE" id="PS50885">
    <property type="entry name" value="HAMP"/>
    <property type="match status" value="1"/>
</dbReference>
<dbReference type="Gene3D" id="1.10.287.950">
    <property type="entry name" value="Methyl-accepting chemotaxis protein"/>
    <property type="match status" value="1"/>
</dbReference>
<dbReference type="RefSeq" id="WP_305946147.1">
    <property type="nucleotide sequence ID" value="NZ_JAUZVY010000006.1"/>
</dbReference>
<dbReference type="Proteomes" id="UP001236258">
    <property type="component" value="Unassembled WGS sequence"/>
</dbReference>
<comment type="subcellular location">
    <subcellularLocation>
        <location evidence="1">Membrane</location>
    </subcellularLocation>
</comment>
<dbReference type="CDD" id="cd06225">
    <property type="entry name" value="HAMP"/>
    <property type="match status" value="1"/>
</dbReference>
<feature type="domain" description="HAMP" evidence="7">
    <location>
        <begin position="211"/>
        <end position="263"/>
    </location>
</feature>
<dbReference type="PANTHER" id="PTHR32089">
    <property type="entry name" value="METHYL-ACCEPTING CHEMOTAXIS PROTEIN MCPB"/>
    <property type="match status" value="1"/>
</dbReference>
<evidence type="ECO:0000259" key="6">
    <source>
        <dbReference type="PROSITE" id="PS50111"/>
    </source>
</evidence>
<dbReference type="SMART" id="SM00304">
    <property type="entry name" value="HAMP"/>
    <property type="match status" value="1"/>
</dbReference>
<reference evidence="8 9" key="1">
    <citation type="submission" date="2023-08" db="EMBL/GenBank/DDBJ databases">
        <authorList>
            <person name="Joshi A."/>
            <person name="Thite S."/>
        </authorList>
    </citation>
    <scope>NUCLEOTIDE SEQUENCE [LARGE SCALE GENOMIC DNA]</scope>
    <source>
        <strain evidence="8 9">1E1</strain>
    </source>
</reference>
<organism evidence="8 9">
    <name type="scientific">Alkalimonas delamerensis</name>
    <dbReference type="NCBI Taxonomy" id="265981"/>
    <lineage>
        <taxon>Bacteria</taxon>
        <taxon>Pseudomonadati</taxon>
        <taxon>Pseudomonadota</taxon>
        <taxon>Gammaproteobacteria</taxon>
        <taxon>Alkalimonas</taxon>
    </lineage>
</organism>
<proteinExistence type="inferred from homology"/>
<evidence type="ECO:0000313" key="9">
    <source>
        <dbReference type="Proteomes" id="UP001236258"/>
    </source>
</evidence>
<comment type="caution">
    <text evidence="8">The sequence shown here is derived from an EMBL/GenBank/DDBJ whole genome shotgun (WGS) entry which is preliminary data.</text>
</comment>
<dbReference type="Pfam" id="PF12729">
    <property type="entry name" value="4HB_MCP_1"/>
    <property type="match status" value="1"/>
</dbReference>
<keyword evidence="2 4" id="KW-0807">Transducer</keyword>